<name>A0A2W4R080_9GAMM</name>
<dbReference type="EMBL" id="QJPH01000454">
    <property type="protein sequence ID" value="PZN73558.1"/>
    <property type="molecule type" value="Genomic_DNA"/>
</dbReference>
<dbReference type="AlphaFoldDB" id="A0A2W4R080"/>
<proteinExistence type="predicted"/>
<sequence length="128" mass="14470">MATIYIKLYDTLYNDLYLPLELLDLHCEIEFLKNVGPDDGEAVSYEGKYCITCPDLEWRSVIEALKDSGISLVYTVVLEGANGESILQEAGELNSQVKHWTTRHKDRKLVFSFWFGDCMPFAQAGLAA</sequence>
<gene>
    <name evidence="1" type="ORF">DM484_22450</name>
</gene>
<dbReference type="Proteomes" id="UP000249396">
    <property type="component" value="Unassembled WGS sequence"/>
</dbReference>
<evidence type="ECO:0000313" key="1">
    <source>
        <dbReference type="EMBL" id="PZN73558.1"/>
    </source>
</evidence>
<organism evidence="1 2">
    <name type="scientific">Candidatus Methylumidiphilus alinenensis</name>
    <dbReference type="NCBI Taxonomy" id="2202197"/>
    <lineage>
        <taxon>Bacteria</taxon>
        <taxon>Pseudomonadati</taxon>
        <taxon>Pseudomonadota</taxon>
        <taxon>Gammaproteobacteria</taxon>
        <taxon>Methylococcales</taxon>
        <taxon>Candidatus Methylumidiphilus</taxon>
    </lineage>
</organism>
<protein>
    <submittedName>
        <fullName evidence="1">Uncharacterized protein</fullName>
    </submittedName>
</protein>
<reference evidence="1 2" key="1">
    <citation type="journal article" date="2018" name="Aquat. Microb. Ecol.">
        <title>Gammaproteobacterial methanotrophs dominate.</title>
        <authorList>
            <person name="Rissanen A.J."/>
            <person name="Saarenheimo J."/>
            <person name="Tiirola M."/>
            <person name="Peura S."/>
            <person name="Aalto S.L."/>
            <person name="Karvinen A."/>
            <person name="Nykanen H."/>
        </authorList>
    </citation>
    <scope>NUCLEOTIDE SEQUENCE [LARGE SCALE GENOMIC DNA]</scope>
    <source>
        <strain evidence="1">AMbin10</strain>
    </source>
</reference>
<comment type="caution">
    <text evidence="1">The sequence shown here is derived from an EMBL/GenBank/DDBJ whole genome shotgun (WGS) entry which is preliminary data.</text>
</comment>
<accession>A0A2W4R080</accession>
<evidence type="ECO:0000313" key="2">
    <source>
        <dbReference type="Proteomes" id="UP000249396"/>
    </source>
</evidence>